<keyword evidence="13" id="KW-1185">Reference proteome</keyword>
<feature type="domain" description="Peptidase S11 D-alanyl-D-alanine carboxypeptidase A N-terminal" evidence="11">
    <location>
        <begin position="36"/>
        <end position="269"/>
    </location>
</feature>
<feature type="transmembrane region" description="Helical" evidence="9">
    <location>
        <begin position="457"/>
        <end position="481"/>
    </location>
</feature>
<dbReference type="SUPFAM" id="SSF56601">
    <property type="entry name" value="beta-lactamase/transpeptidase-like"/>
    <property type="match status" value="1"/>
</dbReference>
<evidence type="ECO:0000313" key="13">
    <source>
        <dbReference type="Proteomes" id="UP000647491"/>
    </source>
</evidence>
<feature type="region of interest" description="Disordered" evidence="8">
    <location>
        <begin position="394"/>
        <end position="452"/>
    </location>
</feature>
<organism evidence="12 13">
    <name type="scientific">Enterocloster hominis</name>
    <name type="common">ex Liu et al. 2021</name>
    <dbReference type="NCBI Taxonomy" id="2763663"/>
    <lineage>
        <taxon>Bacteria</taxon>
        <taxon>Bacillati</taxon>
        <taxon>Bacillota</taxon>
        <taxon>Clostridia</taxon>
        <taxon>Lachnospirales</taxon>
        <taxon>Lachnospiraceae</taxon>
        <taxon>Enterocloster</taxon>
    </lineage>
</organism>
<dbReference type="EMBL" id="JACRTJ010000022">
    <property type="protein sequence ID" value="MBC8599607.1"/>
    <property type="molecule type" value="Genomic_DNA"/>
</dbReference>
<dbReference type="Gene3D" id="3.40.710.10">
    <property type="entry name" value="DD-peptidase/beta-lactamase superfamily"/>
    <property type="match status" value="1"/>
</dbReference>
<evidence type="ECO:0000256" key="8">
    <source>
        <dbReference type="SAM" id="MobiDB-lite"/>
    </source>
</evidence>
<keyword evidence="9" id="KW-0472">Membrane</keyword>
<evidence type="ECO:0000259" key="11">
    <source>
        <dbReference type="Pfam" id="PF00768"/>
    </source>
</evidence>
<evidence type="ECO:0000256" key="1">
    <source>
        <dbReference type="ARBA" id="ARBA00007164"/>
    </source>
</evidence>
<protein>
    <submittedName>
        <fullName evidence="12">Serine hydrolase</fullName>
    </submittedName>
</protein>
<feature type="compositionally biased region" description="Basic and acidic residues" evidence="8">
    <location>
        <begin position="420"/>
        <end position="452"/>
    </location>
</feature>
<dbReference type="InterPro" id="IPR001967">
    <property type="entry name" value="Peptidase_S11_N"/>
</dbReference>
<keyword evidence="2 10" id="KW-0732">Signal</keyword>
<proteinExistence type="inferred from homology"/>
<keyword evidence="6" id="KW-0961">Cell wall biogenesis/degradation</keyword>
<dbReference type="PRINTS" id="PR00725">
    <property type="entry name" value="DADACBPTASE1"/>
</dbReference>
<keyword evidence="3 12" id="KW-0378">Hydrolase</keyword>
<name>A0ABR7NW83_9FIRM</name>
<keyword evidence="4" id="KW-0133">Cell shape</keyword>
<dbReference type="RefSeq" id="WP_262427791.1">
    <property type="nucleotide sequence ID" value="NZ_JACRTJ010000022.1"/>
</dbReference>
<feature type="signal peptide" evidence="10">
    <location>
        <begin position="1"/>
        <end position="28"/>
    </location>
</feature>
<dbReference type="PANTHER" id="PTHR21581">
    <property type="entry name" value="D-ALANYL-D-ALANINE CARBOXYPEPTIDASE"/>
    <property type="match status" value="1"/>
</dbReference>
<dbReference type="InterPro" id="IPR012338">
    <property type="entry name" value="Beta-lactam/transpept-like"/>
</dbReference>
<evidence type="ECO:0000313" key="12">
    <source>
        <dbReference type="EMBL" id="MBC8599607.1"/>
    </source>
</evidence>
<accession>A0ABR7NW83</accession>
<comment type="caution">
    <text evidence="12">The sequence shown here is derived from an EMBL/GenBank/DDBJ whole genome shotgun (WGS) entry which is preliminary data.</text>
</comment>
<keyword evidence="9" id="KW-0812">Transmembrane</keyword>
<sequence>MKYKKKILCFFLCIALMTGLFPVSAAFAAADWPTDVSISADGGILMDAGSGAILYEKNSREAYYPASITKILTALVILENCDLDETVTFSNEAVNTLEPGASILGARAGDQLSVRECLYALLLQSANEVANALAEHCSGSIDAFAELMNEKARSLGCTSSNFANPSGLNDENHYTSAYDMALISQAAFSNPTFVEIDSTTYYDVPAGKLKQYPDGWRYYAHHRMLKKNDSLYYDGVIGGKTGYTSLAGNTLVTCAERDGLKLIAVVLNGHQTHYSDTKALFDFGFRNFKSVSVAGQDSVYQDIENDLAIGGIHLGGSIRLSVGKNSAVTLPSEGDFSDVSSSLSYTLEEAAPSSAVARIDYTYGDRNVGHAYLEAVNVPAYTPDPSMLAELAESTGAVNETAKADSGLETGETEQADTPESSRADEDGSGVQEKDEKPETTGSKAPEKKDRSPMVSILIKGISVLAVIAVIGASIFGFLTYRAHKERAERILRQQRREKRLKKWGYSTKEFDQIMEEHLRSKSQIKKPGLRDRWKK</sequence>
<dbReference type="PANTHER" id="PTHR21581:SF33">
    <property type="entry name" value="D-ALANYL-D-ALANINE CARBOXYPEPTIDASE DACB"/>
    <property type="match status" value="1"/>
</dbReference>
<dbReference type="Pfam" id="PF00768">
    <property type="entry name" value="Peptidase_S11"/>
    <property type="match status" value="1"/>
</dbReference>
<dbReference type="InterPro" id="IPR018044">
    <property type="entry name" value="Peptidase_S11"/>
</dbReference>
<evidence type="ECO:0000256" key="3">
    <source>
        <dbReference type="ARBA" id="ARBA00022801"/>
    </source>
</evidence>
<evidence type="ECO:0000256" key="2">
    <source>
        <dbReference type="ARBA" id="ARBA00022729"/>
    </source>
</evidence>
<evidence type="ECO:0000256" key="6">
    <source>
        <dbReference type="ARBA" id="ARBA00023316"/>
    </source>
</evidence>
<evidence type="ECO:0000256" key="5">
    <source>
        <dbReference type="ARBA" id="ARBA00022984"/>
    </source>
</evidence>
<evidence type="ECO:0000256" key="9">
    <source>
        <dbReference type="SAM" id="Phobius"/>
    </source>
</evidence>
<evidence type="ECO:0000256" key="4">
    <source>
        <dbReference type="ARBA" id="ARBA00022960"/>
    </source>
</evidence>
<dbReference type="GO" id="GO:0016787">
    <property type="term" value="F:hydrolase activity"/>
    <property type="evidence" value="ECO:0007669"/>
    <property type="project" value="UniProtKB-KW"/>
</dbReference>
<evidence type="ECO:0000256" key="10">
    <source>
        <dbReference type="SAM" id="SignalP"/>
    </source>
</evidence>
<keyword evidence="9" id="KW-1133">Transmembrane helix</keyword>
<dbReference type="Proteomes" id="UP000647491">
    <property type="component" value="Unassembled WGS sequence"/>
</dbReference>
<reference evidence="12 13" key="1">
    <citation type="submission" date="2020-08" db="EMBL/GenBank/DDBJ databases">
        <title>Genome public.</title>
        <authorList>
            <person name="Liu C."/>
            <person name="Sun Q."/>
        </authorList>
    </citation>
    <scope>NUCLEOTIDE SEQUENCE [LARGE SCALE GENOMIC DNA]</scope>
    <source>
        <strain evidence="12 13">BX10</strain>
    </source>
</reference>
<evidence type="ECO:0000256" key="7">
    <source>
        <dbReference type="RuleBase" id="RU004016"/>
    </source>
</evidence>
<feature type="chain" id="PRO_5046500790" evidence="10">
    <location>
        <begin position="29"/>
        <end position="536"/>
    </location>
</feature>
<keyword evidence="5" id="KW-0573">Peptidoglycan synthesis</keyword>
<comment type="similarity">
    <text evidence="1 7">Belongs to the peptidase S11 family.</text>
</comment>
<gene>
    <name evidence="12" type="ORF">H8708_10285</name>
</gene>